<reference evidence="9 10" key="1">
    <citation type="submission" date="2018-04" db="EMBL/GenBank/DDBJ databases">
        <title>Genomic Encyclopedia of Archaeal and Bacterial Type Strains, Phase II (KMG-II): from individual species to whole genera.</title>
        <authorList>
            <person name="Goeker M."/>
        </authorList>
    </citation>
    <scope>NUCLEOTIDE SEQUENCE [LARGE SCALE GENOMIC DNA]</scope>
    <source>
        <strain evidence="9 10">DSM 45169</strain>
    </source>
</reference>
<evidence type="ECO:0000256" key="5">
    <source>
        <dbReference type="ARBA" id="ARBA00022989"/>
    </source>
</evidence>
<dbReference type="PANTHER" id="PTHR23522">
    <property type="entry name" value="BLL5896 PROTEIN"/>
    <property type="match status" value="1"/>
</dbReference>
<evidence type="ECO:0000313" key="9">
    <source>
        <dbReference type="EMBL" id="PTM59398.1"/>
    </source>
</evidence>
<feature type="transmembrane region" description="Helical" evidence="7">
    <location>
        <begin position="12"/>
        <end position="31"/>
    </location>
</feature>
<keyword evidence="10" id="KW-1185">Reference proteome</keyword>
<dbReference type="GO" id="GO:0015212">
    <property type="term" value="F:cytidine transmembrane transporter activity"/>
    <property type="evidence" value="ECO:0007669"/>
    <property type="project" value="TreeGrafter"/>
</dbReference>
<accession>A0A2T4ZBY3</accession>
<dbReference type="GO" id="GO:0005886">
    <property type="term" value="C:plasma membrane"/>
    <property type="evidence" value="ECO:0007669"/>
    <property type="project" value="UniProtKB-SubCell"/>
</dbReference>
<evidence type="ECO:0000256" key="3">
    <source>
        <dbReference type="ARBA" id="ARBA00022475"/>
    </source>
</evidence>
<dbReference type="SUPFAM" id="SSF103473">
    <property type="entry name" value="MFS general substrate transporter"/>
    <property type="match status" value="1"/>
</dbReference>
<keyword evidence="4 7" id="KW-0812">Transmembrane</keyword>
<evidence type="ECO:0000259" key="8">
    <source>
        <dbReference type="PROSITE" id="PS50850"/>
    </source>
</evidence>
<keyword evidence="2" id="KW-0813">Transport</keyword>
<evidence type="ECO:0000256" key="7">
    <source>
        <dbReference type="SAM" id="Phobius"/>
    </source>
</evidence>
<keyword evidence="6 7" id="KW-0472">Membrane</keyword>
<feature type="transmembrane region" description="Helical" evidence="7">
    <location>
        <begin position="74"/>
        <end position="92"/>
    </location>
</feature>
<proteinExistence type="predicted"/>
<sequence length="392" mass="42491">MAQTKERWIFSSLFFLVFFGYGGFFPLLSVYFRDEMGLTGTQIGAILSIGPIVMVFAQPIWGIICDYTQRSNEVLILAVAVTGTIGLGYLLLEQYVWLLLLAAALAAFQAAIVPISDSIAMNYVHRVGGDYGNIRLWGAVGFAVAAFIMGEMSDRWGLVVIFFGFAGALWLSALTGLALPKERVAFDLNLRTGLSRLLKLPRFGLFLVATFLVFGPVHANNVYFSLLVQDLGGTLAGVGLGFLLAAGSEAPFMKFAAKWIRQRGLLTVTILAAVVSGGRWLLYAFEPSLSLVYVSTITQGFSVGLYIPAALEYIRSIVPKEVRATAISLYAAAGVGLGNWFFALVGGAIMDHYPIFTMYMMFGVMTLLGAGILIGVKRMEKKARSAEADSLI</sequence>
<dbReference type="AlphaFoldDB" id="A0A2T4ZBY3"/>
<keyword evidence="5 7" id="KW-1133">Transmembrane helix</keyword>
<dbReference type="InterPro" id="IPR036259">
    <property type="entry name" value="MFS_trans_sf"/>
</dbReference>
<feature type="transmembrane region" description="Helical" evidence="7">
    <location>
        <begin position="156"/>
        <end position="179"/>
    </location>
</feature>
<name>A0A2T4ZBY3_9BACL</name>
<keyword evidence="3" id="KW-1003">Cell membrane</keyword>
<dbReference type="PANTHER" id="PTHR23522:SF4">
    <property type="entry name" value="NUCLEOSIDE PERMEASE NUPG-RELATED"/>
    <property type="match status" value="1"/>
</dbReference>
<dbReference type="Pfam" id="PF12832">
    <property type="entry name" value="MFS_1_like"/>
    <property type="match status" value="1"/>
</dbReference>
<feature type="transmembrane region" description="Helical" evidence="7">
    <location>
        <begin position="356"/>
        <end position="376"/>
    </location>
</feature>
<comment type="subcellular location">
    <subcellularLocation>
        <location evidence="1">Cell membrane</location>
        <topology evidence="1">Multi-pass membrane protein</topology>
    </subcellularLocation>
</comment>
<dbReference type="Gene3D" id="1.20.1250.20">
    <property type="entry name" value="MFS general substrate transporter like domains"/>
    <property type="match status" value="2"/>
</dbReference>
<feature type="transmembrane region" description="Helical" evidence="7">
    <location>
        <begin position="264"/>
        <end position="285"/>
    </location>
</feature>
<feature type="transmembrane region" description="Helical" evidence="7">
    <location>
        <begin position="231"/>
        <end position="252"/>
    </location>
</feature>
<feature type="transmembrane region" description="Helical" evidence="7">
    <location>
        <begin position="326"/>
        <end position="350"/>
    </location>
</feature>
<dbReference type="GO" id="GO:0015213">
    <property type="term" value="F:uridine transmembrane transporter activity"/>
    <property type="evidence" value="ECO:0007669"/>
    <property type="project" value="TreeGrafter"/>
</dbReference>
<evidence type="ECO:0000256" key="4">
    <source>
        <dbReference type="ARBA" id="ARBA00022692"/>
    </source>
</evidence>
<dbReference type="PROSITE" id="PS50850">
    <property type="entry name" value="MFS"/>
    <property type="match status" value="1"/>
</dbReference>
<protein>
    <submittedName>
        <fullName evidence="9">PPP family 3-phenylpropionic acid transporter</fullName>
    </submittedName>
</protein>
<evidence type="ECO:0000256" key="6">
    <source>
        <dbReference type="ARBA" id="ARBA00023136"/>
    </source>
</evidence>
<dbReference type="OrthoDB" id="1650886at2"/>
<dbReference type="RefSeq" id="WP_107726357.1">
    <property type="nucleotide sequence ID" value="NZ_PZZP01000001.1"/>
</dbReference>
<evidence type="ECO:0000313" key="10">
    <source>
        <dbReference type="Proteomes" id="UP000241639"/>
    </source>
</evidence>
<comment type="caution">
    <text evidence="9">The sequence shown here is derived from an EMBL/GenBank/DDBJ whole genome shotgun (WGS) entry which is preliminary data.</text>
</comment>
<feature type="transmembrane region" description="Helical" evidence="7">
    <location>
        <begin position="98"/>
        <end position="120"/>
    </location>
</feature>
<dbReference type="InterPro" id="IPR024989">
    <property type="entry name" value="MFS_assoc_dom"/>
</dbReference>
<feature type="transmembrane region" description="Helical" evidence="7">
    <location>
        <begin position="43"/>
        <end position="62"/>
    </location>
</feature>
<dbReference type="InterPro" id="IPR020846">
    <property type="entry name" value="MFS_dom"/>
</dbReference>
<dbReference type="EMBL" id="PZZP01000001">
    <property type="protein sequence ID" value="PTM59398.1"/>
    <property type="molecule type" value="Genomic_DNA"/>
</dbReference>
<gene>
    <name evidence="9" type="ORF">C8J48_2017</name>
</gene>
<feature type="transmembrane region" description="Helical" evidence="7">
    <location>
        <begin position="291"/>
        <end position="314"/>
    </location>
</feature>
<dbReference type="Proteomes" id="UP000241639">
    <property type="component" value="Unassembled WGS sequence"/>
</dbReference>
<feature type="transmembrane region" description="Helical" evidence="7">
    <location>
        <begin position="200"/>
        <end position="219"/>
    </location>
</feature>
<feature type="transmembrane region" description="Helical" evidence="7">
    <location>
        <begin position="132"/>
        <end position="150"/>
    </location>
</feature>
<feature type="domain" description="Major facilitator superfamily (MFS) profile" evidence="8">
    <location>
        <begin position="197"/>
        <end position="392"/>
    </location>
</feature>
<evidence type="ECO:0000256" key="1">
    <source>
        <dbReference type="ARBA" id="ARBA00004651"/>
    </source>
</evidence>
<organism evidence="9 10">
    <name type="scientific">Desmospora activa DSM 45169</name>
    <dbReference type="NCBI Taxonomy" id="1121389"/>
    <lineage>
        <taxon>Bacteria</taxon>
        <taxon>Bacillati</taxon>
        <taxon>Bacillota</taxon>
        <taxon>Bacilli</taxon>
        <taxon>Bacillales</taxon>
        <taxon>Thermoactinomycetaceae</taxon>
        <taxon>Desmospora</taxon>
    </lineage>
</organism>
<evidence type="ECO:0000256" key="2">
    <source>
        <dbReference type="ARBA" id="ARBA00022448"/>
    </source>
</evidence>